<proteinExistence type="predicted"/>
<sequence length="101" mass="10790">QKDVEYKVATYTLSDALDQDFVGLSAKQWYNGEKPTTIVRGTLVADTGIYYSSTALKSDAHVGEYTVNAQNVYAQLIPSAQTESPIVDVNGAGESTILVAG</sequence>
<protein>
    <submittedName>
        <fullName evidence="1">Uncharacterized protein</fullName>
    </submittedName>
</protein>
<dbReference type="AlphaFoldDB" id="A0A3A8FF89"/>
<dbReference type="EMBL" id="RAXZ01000128">
    <property type="protein sequence ID" value="RKG45657.1"/>
    <property type="molecule type" value="Genomic_DNA"/>
</dbReference>
<organism evidence="1 2">
    <name type="scientific">Acinetobacter cumulans</name>
    <dbReference type="NCBI Taxonomy" id="2136182"/>
    <lineage>
        <taxon>Bacteria</taxon>
        <taxon>Pseudomonadati</taxon>
        <taxon>Pseudomonadota</taxon>
        <taxon>Gammaproteobacteria</taxon>
        <taxon>Moraxellales</taxon>
        <taxon>Moraxellaceae</taxon>
        <taxon>Acinetobacter</taxon>
    </lineage>
</organism>
<reference evidence="1 2" key="1">
    <citation type="submission" date="2018-09" db="EMBL/GenBank/DDBJ databases">
        <title>The draft genome of Acinetobacter spp. strains.</title>
        <authorList>
            <person name="Qin J."/>
            <person name="Feng Y."/>
            <person name="Zong Z."/>
        </authorList>
    </citation>
    <scope>NUCLEOTIDE SEQUENCE [LARGE SCALE GENOMIC DNA]</scope>
    <source>
        <strain evidence="1 2">WCHAc060002</strain>
    </source>
</reference>
<dbReference type="Proteomes" id="UP000281084">
    <property type="component" value="Unassembled WGS sequence"/>
</dbReference>
<feature type="non-terminal residue" evidence="1">
    <location>
        <position position="101"/>
    </location>
</feature>
<evidence type="ECO:0000313" key="2">
    <source>
        <dbReference type="Proteomes" id="UP000281084"/>
    </source>
</evidence>
<evidence type="ECO:0000313" key="1">
    <source>
        <dbReference type="EMBL" id="RKG45657.1"/>
    </source>
</evidence>
<feature type="non-terminal residue" evidence="1">
    <location>
        <position position="1"/>
    </location>
</feature>
<comment type="caution">
    <text evidence="1">The sequence shown here is derived from an EMBL/GenBank/DDBJ whole genome shotgun (WGS) entry which is preliminary data.</text>
</comment>
<accession>A0A3A8FF89</accession>
<name>A0A3A8FF89_9GAMM</name>
<gene>
    <name evidence="1" type="ORF">D7V64_17610</name>
</gene>